<feature type="transmembrane region" description="Helical" evidence="6">
    <location>
        <begin position="40"/>
        <end position="64"/>
    </location>
</feature>
<proteinExistence type="inferred from homology"/>
<accession>A0AAV1UP34</accession>
<dbReference type="PANTHER" id="PTHR13748:SF62">
    <property type="entry name" value="COBW DOMAIN-CONTAINING PROTEIN"/>
    <property type="match status" value="1"/>
</dbReference>
<dbReference type="GO" id="GO:0005737">
    <property type="term" value="C:cytoplasm"/>
    <property type="evidence" value="ECO:0007669"/>
    <property type="project" value="TreeGrafter"/>
</dbReference>
<comment type="similarity">
    <text evidence="4">Belongs to the SIMIBI class G3E GTPase family. ZNG1 subfamily.</text>
</comment>
<name>A0AAV1UP34_9STRA</name>
<evidence type="ECO:0000256" key="1">
    <source>
        <dbReference type="ARBA" id="ARBA00022741"/>
    </source>
</evidence>
<reference evidence="9" key="1">
    <citation type="submission" date="2024-01" db="EMBL/GenBank/DDBJ databases">
        <authorList>
            <person name="Webb A."/>
        </authorList>
    </citation>
    <scope>NUCLEOTIDE SEQUENCE</scope>
    <source>
        <strain evidence="9">Pm1</strain>
    </source>
</reference>
<evidence type="ECO:0000313" key="10">
    <source>
        <dbReference type="Proteomes" id="UP001162060"/>
    </source>
</evidence>
<sequence length="470" mass="52154">MLFVLFVAAAISRTLAAMDDKFHADSPSSASPLSRRGFWILLGIVLVALLFISFALANTVAWYLQLRRNDRIRRKTDELAAKSEHSKRGSNTDLAKTLSPVPVTILTGFLGAGKTTLLNRILLAEKALLLPYQNILVLENELGAVSIDHALLQDGNKYKDKDKNSIYVLKNGCMCCCLAQGGKGSGGDELERILDHLLDLVNERQFEYLIVETSGLADPGPIIETFLKLRASRFRLDAVVTIVDAKATQRYWDEDKERFVFPIELQRQLLYADVVVMNKMDMATQEEYARLETAQMEMNQEATICSCIDANVDMTKILNVETFDAVRFQKQSSSASTEQGEPGVQARGMHTGGIVTMHFETERDVDVAAFGEWLSDVVMRYVKGADVLRVKGILAVTGDARDRRCVVQGVLDTYTIAPGSVWEADEQRISRLVLIGQGFDQAELDRGFHSCLVRDSSNNADGSEQEEKGA</sequence>
<comment type="catalytic activity">
    <reaction evidence="5">
        <text>GTP + H2O = GDP + phosphate + H(+)</text>
        <dbReference type="Rhea" id="RHEA:19669"/>
        <dbReference type="ChEBI" id="CHEBI:15377"/>
        <dbReference type="ChEBI" id="CHEBI:15378"/>
        <dbReference type="ChEBI" id="CHEBI:37565"/>
        <dbReference type="ChEBI" id="CHEBI:43474"/>
        <dbReference type="ChEBI" id="CHEBI:58189"/>
    </reaction>
    <physiologicalReaction direction="left-to-right" evidence="5">
        <dbReference type="Rhea" id="RHEA:19670"/>
    </physiologicalReaction>
</comment>
<evidence type="ECO:0000256" key="2">
    <source>
        <dbReference type="ARBA" id="ARBA00022801"/>
    </source>
</evidence>
<keyword evidence="6" id="KW-1133">Transmembrane helix</keyword>
<dbReference type="Gene3D" id="3.30.1220.10">
    <property type="entry name" value="CobW-like, C-terminal domain"/>
    <property type="match status" value="1"/>
</dbReference>
<keyword evidence="1" id="KW-0547">Nucleotide-binding</keyword>
<dbReference type="InterPro" id="IPR011629">
    <property type="entry name" value="CobW-like_C"/>
</dbReference>
<gene>
    <name evidence="9" type="ORF">PM001_LOCUS21425</name>
</gene>
<feature type="signal peptide" evidence="7">
    <location>
        <begin position="1"/>
        <end position="16"/>
    </location>
</feature>
<evidence type="ECO:0000256" key="7">
    <source>
        <dbReference type="SAM" id="SignalP"/>
    </source>
</evidence>
<dbReference type="Proteomes" id="UP001162060">
    <property type="component" value="Unassembled WGS sequence"/>
</dbReference>
<dbReference type="Pfam" id="PF07683">
    <property type="entry name" value="CobW_C"/>
    <property type="match status" value="1"/>
</dbReference>
<keyword evidence="6" id="KW-0472">Membrane</keyword>
<dbReference type="SMART" id="SM00833">
    <property type="entry name" value="CobW_C"/>
    <property type="match status" value="1"/>
</dbReference>
<dbReference type="GO" id="GO:0016787">
    <property type="term" value="F:hydrolase activity"/>
    <property type="evidence" value="ECO:0007669"/>
    <property type="project" value="UniProtKB-KW"/>
</dbReference>
<dbReference type="InterPro" id="IPR051316">
    <property type="entry name" value="Zinc-reg_GTPase_activator"/>
</dbReference>
<feature type="domain" description="CobW C-terminal" evidence="8">
    <location>
        <begin position="354"/>
        <end position="452"/>
    </location>
</feature>
<evidence type="ECO:0000256" key="6">
    <source>
        <dbReference type="SAM" id="Phobius"/>
    </source>
</evidence>
<keyword evidence="2" id="KW-0378">Hydrolase</keyword>
<dbReference type="Gene3D" id="3.40.50.300">
    <property type="entry name" value="P-loop containing nucleotide triphosphate hydrolases"/>
    <property type="match status" value="1"/>
</dbReference>
<dbReference type="InterPro" id="IPR003495">
    <property type="entry name" value="CobW/HypB/UreG_nucleotide-bd"/>
</dbReference>
<feature type="chain" id="PRO_5043785429" description="CobW C-terminal domain-containing protein" evidence="7">
    <location>
        <begin position="17"/>
        <end position="470"/>
    </location>
</feature>
<keyword evidence="6" id="KW-0812">Transmembrane</keyword>
<comment type="caution">
    <text evidence="9">The sequence shown here is derived from an EMBL/GenBank/DDBJ whole genome shotgun (WGS) entry which is preliminary data.</text>
</comment>
<keyword evidence="3" id="KW-0143">Chaperone</keyword>
<dbReference type="Pfam" id="PF02492">
    <property type="entry name" value="cobW"/>
    <property type="match status" value="1"/>
</dbReference>
<evidence type="ECO:0000313" key="9">
    <source>
        <dbReference type="EMBL" id="CAK7936275.1"/>
    </source>
</evidence>
<dbReference type="CDD" id="cd03112">
    <property type="entry name" value="CobW-like"/>
    <property type="match status" value="1"/>
</dbReference>
<dbReference type="AlphaFoldDB" id="A0AAV1UP34"/>
<evidence type="ECO:0000256" key="3">
    <source>
        <dbReference type="ARBA" id="ARBA00023186"/>
    </source>
</evidence>
<dbReference type="SUPFAM" id="SSF90002">
    <property type="entry name" value="Hypothetical protein YjiA, C-terminal domain"/>
    <property type="match status" value="1"/>
</dbReference>
<evidence type="ECO:0000256" key="5">
    <source>
        <dbReference type="ARBA" id="ARBA00049117"/>
    </source>
</evidence>
<dbReference type="EMBL" id="CAKLBY020000224">
    <property type="protein sequence ID" value="CAK7936275.1"/>
    <property type="molecule type" value="Genomic_DNA"/>
</dbReference>
<dbReference type="InterPro" id="IPR036627">
    <property type="entry name" value="CobW-likC_sf"/>
</dbReference>
<dbReference type="SUPFAM" id="SSF52540">
    <property type="entry name" value="P-loop containing nucleoside triphosphate hydrolases"/>
    <property type="match status" value="1"/>
</dbReference>
<evidence type="ECO:0000256" key="4">
    <source>
        <dbReference type="ARBA" id="ARBA00034320"/>
    </source>
</evidence>
<dbReference type="PANTHER" id="PTHR13748">
    <property type="entry name" value="COBW-RELATED"/>
    <property type="match status" value="1"/>
</dbReference>
<evidence type="ECO:0000259" key="8">
    <source>
        <dbReference type="SMART" id="SM00833"/>
    </source>
</evidence>
<dbReference type="InterPro" id="IPR027417">
    <property type="entry name" value="P-loop_NTPase"/>
</dbReference>
<keyword evidence="7" id="KW-0732">Signal</keyword>
<dbReference type="GO" id="GO:0000166">
    <property type="term" value="F:nucleotide binding"/>
    <property type="evidence" value="ECO:0007669"/>
    <property type="project" value="UniProtKB-KW"/>
</dbReference>
<organism evidence="9 10">
    <name type="scientific">Peronospora matthiolae</name>
    <dbReference type="NCBI Taxonomy" id="2874970"/>
    <lineage>
        <taxon>Eukaryota</taxon>
        <taxon>Sar</taxon>
        <taxon>Stramenopiles</taxon>
        <taxon>Oomycota</taxon>
        <taxon>Peronosporomycetes</taxon>
        <taxon>Peronosporales</taxon>
        <taxon>Peronosporaceae</taxon>
        <taxon>Peronospora</taxon>
    </lineage>
</organism>
<protein>
    <recommendedName>
        <fullName evidence="8">CobW C-terminal domain-containing protein</fullName>
    </recommendedName>
</protein>